<dbReference type="HOGENOM" id="CLU_007383_1_7_2"/>
<evidence type="ECO:0000313" key="4">
    <source>
        <dbReference type="Proteomes" id="UP000010824"/>
    </source>
</evidence>
<dbReference type="STRING" id="593750.Metfor_0439"/>
<feature type="domain" description="NAD-dependent epimerase/dehydratase" evidence="2">
    <location>
        <begin position="6"/>
        <end position="250"/>
    </location>
</feature>
<name>L0HCH6_METFS</name>
<evidence type="ECO:0000256" key="1">
    <source>
        <dbReference type="ARBA" id="ARBA00007637"/>
    </source>
</evidence>
<gene>
    <name evidence="3" type="ordered locus">Metfor_0439</name>
</gene>
<dbReference type="KEGG" id="mfo:Metfor_0439"/>
<protein>
    <submittedName>
        <fullName evidence="3">Nucleoside-diphosphate-sugar epimerase</fullName>
    </submittedName>
</protein>
<dbReference type="Gene3D" id="3.40.50.720">
    <property type="entry name" value="NAD(P)-binding Rossmann-like Domain"/>
    <property type="match status" value="1"/>
</dbReference>
<organism evidence="3 4">
    <name type="scientific">Methanoregula formicica (strain DSM 22288 / NBRC 105244 / SMSP)</name>
    <dbReference type="NCBI Taxonomy" id="593750"/>
    <lineage>
        <taxon>Archaea</taxon>
        <taxon>Methanobacteriati</taxon>
        <taxon>Methanobacteriota</taxon>
        <taxon>Stenosarchaea group</taxon>
        <taxon>Methanomicrobia</taxon>
        <taxon>Methanomicrobiales</taxon>
        <taxon>Methanoregulaceae</taxon>
        <taxon>Methanoregula</taxon>
    </lineage>
</organism>
<evidence type="ECO:0000259" key="2">
    <source>
        <dbReference type="Pfam" id="PF01370"/>
    </source>
</evidence>
<dbReference type="Gene3D" id="3.90.25.10">
    <property type="entry name" value="UDP-galactose 4-epimerase, domain 1"/>
    <property type="match status" value="1"/>
</dbReference>
<dbReference type="eggNOG" id="arCOG01369">
    <property type="taxonomic scope" value="Archaea"/>
</dbReference>
<dbReference type="AlphaFoldDB" id="L0HCH6"/>
<reference evidence="3 4" key="2">
    <citation type="journal article" date="2014" name="Genome Announc.">
        <title>Complete Genome Sequence of Methanoregula formicica SMSPT, a Mesophilic Hydrogenotrophic Methanogen Isolated from a Methanogenic Upflow Anaerobic Sludge Blanket Reactor.</title>
        <authorList>
            <person name="Yamamoto K."/>
            <person name="Tamaki H."/>
            <person name="Cadillo-Quiroz H."/>
            <person name="Imachi H."/>
            <person name="Kyrpides N."/>
            <person name="Woyke T."/>
            <person name="Goodwin L."/>
            <person name="Zinder S.H."/>
            <person name="Kamagata Y."/>
            <person name="Liu W.T."/>
        </authorList>
    </citation>
    <scope>NUCLEOTIDE SEQUENCE [LARGE SCALE GENOMIC DNA]</scope>
    <source>
        <strain evidence="4">DSM 22288 / NBRC 105244 / SMSP</strain>
    </source>
</reference>
<proteinExistence type="inferred from homology"/>
<dbReference type="InterPro" id="IPR001509">
    <property type="entry name" value="Epimerase_deHydtase"/>
</dbReference>
<comment type="similarity">
    <text evidence="1">Belongs to the NAD(P)-dependent epimerase/dehydratase family.</text>
</comment>
<dbReference type="InterPro" id="IPR036291">
    <property type="entry name" value="NAD(P)-bd_dom_sf"/>
</dbReference>
<dbReference type="InParanoid" id="L0HCH6"/>
<dbReference type="SUPFAM" id="SSF51735">
    <property type="entry name" value="NAD(P)-binding Rossmann-fold domains"/>
    <property type="match status" value="1"/>
</dbReference>
<dbReference type="Pfam" id="PF01370">
    <property type="entry name" value="Epimerase"/>
    <property type="match status" value="1"/>
</dbReference>
<sequence>MPKFYLVTGGTGFIGSALVHRLIKKGLNVRVFDNNSRGSFNRLNDITDKIDFFEGDIRDKRTVNRAMEDIDSVIHLAFVNGTEFFYTKPEFVLDVGVKGITNILDACQEKNVRELVLASSSEVYQTPPIYPTNESVPLSIPDPLNPRYSYAAGKIISEIMAINFGRKFFDRVIIFRPHNVYGPDMGWEHVIPQFAVRIKQLLNNSSEKTIRFPVQGNGSDTRSFIFIEDFISGLELILDKGKHLEIYHIGTQEEISIANLANMVADYYNQNICIVPGQAALGGTQRRCPDISKMRSLGFHPKYSLKEGLSQTLKWYDSASVIADSKT</sequence>
<dbReference type="OrthoDB" id="4907at2157"/>
<evidence type="ECO:0000313" key="3">
    <source>
        <dbReference type="EMBL" id="AGB01511.1"/>
    </source>
</evidence>
<dbReference type="RefSeq" id="WP_015284475.1">
    <property type="nucleotide sequence ID" value="NC_019943.1"/>
</dbReference>
<dbReference type="Proteomes" id="UP000010824">
    <property type="component" value="Chromosome"/>
</dbReference>
<keyword evidence="4" id="KW-1185">Reference proteome</keyword>
<dbReference type="EMBL" id="CP003167">
    <property type="protein sequence ID" value="AGB01511.1"/>
    <property type="molecule type" value="Genomic_DNA"/>
</dbReference>
<dbReference type="GeneID" id="14309112"/>
<dbReference type="PANTHER" id="PTHR43000">
    <property type="entry name" value="DTDP-D-GLUCOSE 4,6-DEHYDRATASE-RELATED"/>
    <property type="match status" value="1"/>
</dbReference>
<reference evidence="4" key="1">
    <citation type="submission" date="2011-12" db="EMBL/GenBank/DDBJ databases">
        <title>Complete sequence of Methanoregula formicicum SMSP.</title>
        <authorList>
            <person name="Lucas S."/>
            <person name="Han J."/>
            <person name="Lapidus A."/>
            <person name="Cheng J.-F."/>
            <person name="Goodwin L."/>
            <person name="Pitluck S."/>
            <person name="Peters L."/>
            <person name="Ovchinnikova G."/>
            <person name="Teshima H."/>
            <person name="Detter J.C."/>
            <person name="Han C."/>
            <person name="Tapia R."/>
            <person name="Land M."/>
            <person name="Hauser L."/>
            <person name="Kyrpides N."/>
            <person name="Ivanova N."/>
            <person name="Pagani I."/>
            <person name="Imachi H."/>
            <person name="Tamaki H."/>
            <person name="Sekiguchi Y."/>
            <person name="Kamagata Y."/>
            <person name="Cadillo-Quiroz H."/>
            <person name="Zinder S."/>
            <person name="Liu W.-T."/>
            <person name="Woyke T."/>
        </authorList>
    </citation>
    <scope>NUCLEOTIDE SEQUENCE [LARGE SCALE GENOMIC DNA]</scope>
    <source>
        <strain evidence="4">DSM 22288 / NBRC 105244 / SMSP</strain>
    </source>
</reference>
<accession>L0HCH6</accession>